<name>A0A423WVW8_9PEZI</name>
<feature type="region of interest" description="Disordered" evidence="1">
    <location>
        <begin position="392"/>
        <end position="480"/>
    </location>
</feature>
<dbReference type="Proteomes" id="UP000285146">
    <property type="component" value="Unassembled WGS sequence"/>
</dbReference>
<feature type="region of interest" description="Disordered" evidence="1">
    <location>
        <begin position="1"/>
        <end position="92"/>
    </location>
</feature>
<feature type="compositionally biased region" description="Basic and acidic residues" evidence="1">
    <location>
        <begin position="14"/>
        <end position="27"/>
    </location>
</feature>
<feature type="compositionally biased region" description="Basic residues" evidence="1">
    <location>
        <begin position="130"/>
        <end position="140"/>
    </location>
</feature>
<dbReference type="AlphaFoldDB" id="A0A423WVW8"/>
<feature type="region of interest" description="Disordered" evidence="1">
    <location>
        <begin position="130"/>
        <end position="170"/>
    </location>
</feature>
<evidence type="ECO:0000313" key="2">
    <source>
        <dbReference type="EMBL" id="ROW07610.1"/>
    </source>
</evidence>
<reference evidence="2 3" key="1">
    <citation type="submission" date="2015-09" db="EMBL/GenBank/DDBJ databases">
        <title>Host preference determinants of Valsa canker pathogens revealed by comparative genomics.</title>
        <authorList>
            <person name="Yin Z."/>
            <person name="Huang L."/>
        </authorList>
    </citation>
    <scope>NUCLEOTIDE SEQUENCE [LARGE SCALE GENOMIC DNA]</scope>
    <source>
        <strain evidence="2 3">SXYLt</strain>
    </source>
</reference>
<evidence type="ECO:0000256" key="1">
    <source>
        <dbReference type="SAM" id="MobiDB-lite"/>
    </source>
</evidence>
<protein>
    <submittedName>
        <fullName evidence="2">Uncharacterized protein</fullName>
    </submittedName>
</protein>
<dbReference type="OrthoDB" id="5242185at2759"/>
<feature type="compositionally biased region" description="Low complexity" evidence="1">
    <location>
        <begin position="35"/>
        <end position="62"/>
    </location>
</feature>
<dbReference type="EMBL" id="LKEB01000037">
    <property type="protein sequence ID" value="ROW07610.1"/>
    <property type="molecule type" value="Genomic_DNA"/>
</dbReference>
<keyword evidence="3" id="KW-1185">Reference proteome</keyword>
<evidence type="ECO:0000313" key="3">
    <source>
        <dbReference type="Proteomes" id="UP000285146"/>
    </source>
</evidence>
<dbReference type="InParanoid" id="A0A423WVW8"/>
<proteinExistence type="predicted"/>
<comment type="caution">
    <text evidence="2">The sequence shown here is derived from an EMBL/GenBank/DDBJ whole genome shotgun (WGS) entry which is preliminary data.</text>
</comment>
<sequence>MAHVVSGQLGGKHGNSESGHDGGDQSPRKPKRQKPNVSNPSKSNSAAAASGSSAKDGSAVGAGEASNPAGGPDEDVSGGSAGHGSPAAATQGLDRQALLARIRDTTTRVNGLTSNNRPCICPANCAGTGHRGKQAAKRFQGKTVPPKNRSQEPKPGSTDIPPLNPTPEEGHIDATRSIARVLAKAEVQKDVHLPRFGGVSGTRARLRVTLEVHDDPYGYRSRLGYYAQMFLTPDSDPRERSAGYISSWRISKPNAGQQLVDPTVWVEEWLRRPIPEGEDNESICTGILMEPLQRLYDQNGNTRENLRCDGNALKALYNDHNGHEIVFIPMILIYHELPCNDDLCAVWYHAYPRREGEPEDGPLRRMQETLERHYTRYGWELYEGTPGQNPIMGRLSLINADGDNGGSLQPISRDQPPAEPGPSAQSPAQRRSAGSGASAAQLSSSPPTPAVPTSSSYRESSSVNGRYAGSASSDPFVDTP</sequence>
<gene>
    <name evidence="2" type="ORF">VPNG_06784</name>
</gene>
<feature type="compositionally biased region" description="Low complexity" evidence="1">
    <location>
        <begin position="426"/>
        <end position="456"/>
    </location>
</feature>
<organism evidence="2 3">
    <name type="scientific">Cytospora leucostoma</name>
    <dbReference type="NCBI Taxonomy" id="1230097"/>
    <lineage>
        <taxon>Eukaryota</taxon>
        <taxon>Fungi</taxon>
        <taxon>Dikarya</taxon>
        <taxon>Ascomycota</taxon>
        <taxon>Pezizomycotina</taxon>
        <taxon>Sordariomycetes</taxon>
        <taxon>Sordariomycetidae</taxon>
        <taxon>Diaporthales</taxon>
        <taxon>Cytosporaceae</taxon>
        <taxon>Cytospora</taxon>
    </lineage>
</organism>
<accession>A0A423WVW8</accession>